<dbReference type="InterPro" id="IPR050399">
    <property type="entry name" value="HPr"/>
</dbReference>
<proteinExistence type="predicted"/>
<dbReference type="Proteomes" id="UP000636755">
    <property type="component" value="Unassembled WGS sequence"/>
</dbReference>
<sequence>MVSKKLTLNNASGFHMRPASVFATAMAKFQSDVTIDFNSSKINAKSLLNIIAACIKCGSEFVVECNGPDEEEALAKAVELIEGGLGE</sequence>
<keyword evidence="3" id="KW-0598">Phosphotransferase system</keyword>
<evidence type="ECO:0000256" key="3">
    <source>
        <dbReference type="ARBA" id="ARBA00022683"/>
    </source>
</evidence>
<evidence type="ECO:0000259" key="4">
    <source>
        <dbReference type="PROSITE" id="PS51350"/>
    </source>
</evidence>
<reference evidence="5 6" key="1">
    <citation type="submission" date="2020-08" db="EMBL/GenBank/DDBJ databases">
        <title>Genome public.</title>
        <authorList>
            <person name="Liu C."/>
            <person name="Sun Q."/>
        </authorList>
    </citation>
    <scope>NUCLEOTIDE SEQUENCE [LARGE SCALE GENOMIC DNA]</scope>
    <source>
        <strain evidence="5 6">NSJ-71</strain>
    </source>
</reference>
<dbReference type="InterPro" id="IPR000032">
    <property type="entry name" value="HPr-like"/>
</dbReference>
<keyword evidence="6" id="KW-1185">Reference proteome</keyword>
<keyword evidence="2" id="KW-0963">Cytoplasm</keyword>
<dbReference type="InterPro" id="IPR035895">
    <property type="entry name" value="HPr-like_sf"/>
</dbReference>
<dbReference type="CDD" id="cd00367">
    <property type="entry name" value="PTS-HPr_like"/>
    <property type="match status" value="1"/>
</dbReference>
<dbReference type="EMBL" id="JACOPS010000003">
    <property type="protein sequence ID" value="MBC5728340.1"/>
    <property type="molecule type" value="Genomic_DNA"/>
</dbReference>
<evidence type="ECO:0000313" key="6">
    <source>
        <dbReference type="Proteomes" id="UP000636755"/>
    </source>
</evidence>
<evidence type="ECO:0000313" key="5">
    <source>
        <dbReference type="EMBL" id="MBC5728340.1"/>
    </source>
</evidence>
<dbReference type="Gene3D" id="3.30.1340.10">
    <property type="entry name" value="HPr-like"/>
    <property type="match status" value="1"/>
</dbReference>
<dbReference type="RefSeq" id="WP_022235584.1">
    <property type="nucleotide sequence ID" value="NZ_JACOPS010000003.1"/>
</dbReference>
<comment type="subcellular location">
    <subcellularLocation>
        <location evidence="1">Cytoplasm</location>
    </subcellularLocation>
</comment>
<evidence type="ECO:0000256" key="1">
    <source>
        <dbReference type="ARBA" id="ARBA00004496"/>
    </source>
</evidence>
<gene>
    <name evidence="5" type="ORF">H8R91_07390</name>
</gene>
<dbReference type="Pfam" id="PF00381">
    <property type="entry name" value="PTS-HPr"/>
    <property type="match status" value="1"/>
</dbReference>
<dbReference type="NCBIfam" id="TIGR01003">
    <property type="entry name" value="PTS_HPr_family"/>
    <property type="match status" value="1"/>
</dbReference>
<protein>
    <submittedName>
        <fullName evidence="5">HPr family phosphocarrier protein</fullName>
    </submittedName>
</protein>
<evidence type="ECO:0000256" key="2">
    <source>
        <dbReference type="ARBA" id="ARBA00022490"/>
    </source>
</evidence>
<comment type="caution">
    <text evidence="5">The sequence shown here is derived from an EMBL/GenBank/DDBJ whole genome shotgun (WGS) entry which is preliminary data.</text>
</comment>
<dbReference type="PANTHER" id="PTHR33705:SF2">
    <property type="entry name" value="PHOSPHOCARRIER PROTEIN NPR"/>
    <property type="match status" value="1"/>
</dbReference>
<dbReference type="PANTHER" id="PTHR33705">
    <property type="entry name" value="PHOSPHOCARRIER PROTEIN HPR"/>
    <property type="match status" value="1"/>
</dbReference>
<organism evidence="5 6">
    <name type="scientific">Ruminococcus intestinalis</name>
    <dbReference type="NCBI Taxonomy" id="2763066"/>
    <lineage>
        <taxon>Bacteria</taxon>
        <taxon>Bacillati</taxon>
        <taxon>Bacillota</taxon>
        <taxon>Clostridia</taxon>
        <taxon>Eubacteriales</taxon>
        <taxon>Oscillospiraceae</taxon>
        <taxon>Ruminococcus</taxon>
    </lineage>
</organism>
<feature type="domain" description="HPr" evidence="4">
    <location>
        <begin position="1"/>
        <end position="87"/>
    </location>
</feature>
<name>A0ABR7HLL5_9FIRM</name>
<dbReference type="PROSITE" id="PS51350">
    <property type="entry name" value="PTS_HPR_DOM"/>
    <property type="match status" value="1"/>
</dbReference>
<accession>A0ABR7HLL5</accession>
<dbReference type="SUPFAM" id="SSF55594">
    <property type="entry name" value="HPr-like"/>
    <property type="match status" value="1"/>
</dbReference>
<dbReference type="PRINTS" id="PR00107">
    <property type="entry name" value="PHOSPHOCPHPR"/>
</dbReference>